<proteinExistence type="predicted"/>
<dbReference type="Pfam" id="PF01546">
    <property type="entry name" value="Peptidase_M20"/>
    <property type="match status" value="1"/>
</dbReference>
<dbReference type="SUPFAM" id="SSF53187">
    <property type="entry name" value="Zn-dependent exopeptidases"/>
    <property type="match status" value="1"/>
</dbReference>
<dbReference type="PANTHER" id="PTHR43270">
    <property type="entry name" value="BETA-ALA-HIS DIPEPTIDASE"/>
    <property type="match status" value="1"/>
</dbReference>
<dbReference type="PANTHER" id="PTHR43270:SF12">
    <property type="entry name" value="SUCCINYL-DIAMINOPIMELATE DESUCCINYLASE"/>
    <property type="match status" value="1"/>
</dbReference>
<evidence type="ECO:0000313" key="6">
    <source>
        <dbReference type="Proteomes" id="UP000318529"/>
    </source>
</evidence>
<dbReference type="Gene3D" id="3.40.630.10">
    <property type="entry name" value="Zn peptidases"/>
    <property type="match status" value="1"/>
</dbReference>
<accession>A0A560CPJ9</accession>
<reference evidence="5 6" key="1">
    <citation type="submission" date="2019-06" db="EMBL/GenBank/DDBJ databases">
        <title>Genomic Encyclopedia of Type Strains, Phase IV (KMG-V): Genome sequencing to study the core and pangenomes of soil and plant-associated prokaryotes.</title>
        <authorList>
            <person name="Whitman W."/>
        </authorList>
    </citation>
    <scope>NUCLEOTIDE SEQUENCE [LARGE SCALE GENOMIC DNA]</scope>
    <source>
        <strain evidence="5 6">BR 11650</strain>
    </source>
</reference>
<dbReference type="GO" id="GO:0008233">
    <property type="term" value="F:peptidase activity"/>
    <property type="evidence" value="ECO:0007669"/>
    <property type="project" value="UniProtKB-KW"/>
</dbReference>
<dbReference type="InterPro" id="IPR002933">
    <property type="entry name" value="Peptidase_M20"/>
</dbReference>
<evidence type="ECO:0000256" key="2">
    <source>
        <dbReference type="ARBA" id="ARBA00022723"/>
    </source>
</evidence>
<keyword evidence="3" id="KW-0378">Hydrolase</keyword>
<sequence length="470" mass="50632">MSSVLSADPVLQQVDRSFEDSLGRLCDLLRIPSVSTDPAYKGDVRRAADWLVRELSGLGFDASVRETAGHPAVVAHHPGPGGASDDGDVPHILYYGHYDVQPAEPLELWNSPPFEPAIVEAEHGRRIVARGAVDDKGQVMTFIEAFRAWHAVHGTLPIRVTVLLEGEEETGSPNLLPFLKANAEELKADVCVITDTNAWNIDTPAITTRLRGLLYVEATLHGPSHDLHSGMFGGAVLNPINALTRILGQIHDENGRVRFPGFYDDVAEPTDEEKAMWHDLGFDEGAFLAGVGLTTPAGEAGRSALERLWSRPTCDINGIWGGYTGEGSKTVIASKASAKLSCRLVPAQDPEKILAGIKSFLEERTPADGRWEIKVFGRSPGVQVPTDSPYLRAAMAGLGDVFANKPALVGSGGSIPVGGYIRQALGFDSIFVGFGLEDDRIHSPNEKFEVKCLHNGIRSHAAMLARFAAL</sequence>
<dbReference type="Gene3D" id="3.30.70.360">
    <property type="match status" value="1"/>
</dbReference>
<dbReference type="InterPro" id="IPR011650">
    <property type="entry name" value="Peptidase_M20_dimer"/>
</dbReference>
<dbReference type="NCBIfam" id="NF005914">
    <property type="entry name" value="PRK07907.1"/>
    <property type="match status" value="1"/>
</dbReference>
<evidence type="ECO:0000259" key="4">
    <source>
        <dbReference type="Pfam" id="PF07687"/>
    </source>
</evidence>
<keyword evidence="2" id="KW-0479">Metal-binding</keyword>
<dbReference type="InterPro" id="IPR051458">
    <property type="entry name" value="Cyt/Met_Dipeptidase"/>
</dbReference>
<dbReference type="AlphaFoldDB" id="A0A560CPJ9"/>
<dbReference type="GO" id="GO:0046872">
    <property type="term" value="F:metal ion binding"/>
    <property type="evidence" value="ECO:0007669"/>
    <property type="project" value="UniProtKB-KW"/>
</dbReference>
<dbReference type="Proteomes" id="UP000318529">
    <property type="component" value="Unassembled WGS sequence"/>
</dbReference>
<evidence type="ECO:0000256" key="3">
    <source>
        <dbReference type="ARBA" id="ARBA00022801"/>
    </source>
</evidence>
<gene>
    <name evidence="5" type="ORF">FBZ83_102567</name>
</gene>
<dbReference type="NCBIfam" id="NF006579">
    <property type="entry name" value="PRK09104.1"/>
    <property type="match status" value="1"/>
</dbReference>
<feature type="domain" description="Peptidase M20 dimerisation" evidence="4">
    <location>
        <begin position="211"/>
        <end position="367"/>
    </location>
</feature>
<name>A0A560CPJ9_AZOBR</name>
<comment type="caution">
    <text evidence="5">The sequence shown here is derived from an EMBL/GenBank/DDBJ whole genome shotgun (WGS) entry which is preliminary data.</text>
</comment>
<keyword evidence="1" id="KW-0645">Protease</keyword>
<dbReference type="Pfam" id="PF07687">
    <property type="entry name" value="M20_dimer"/>
    <property type="match status" value="1"/>
</dbReference>
<dbReference type="GO" id="GO:0006508">
    <property type="term" value="P:proteolysis"/>
    <property type="evidence" value="ECO:0007669"/>
    <property type="project" value="UniProtKB-KW"/>
</dbReference>
<evidence type="ECO:0000313" key="5">
    <source>
        <dbReference type="EMBL" id="TWA86770.1"/>
    </source>
</evidence>
<dbReference type="EMBL" id="VITH01000002">
    <property type="protein sequence ID" value="TWA86770.1"/>
    <property type="molecule type" value="Genomic_DNA"/>
</dbReference>
<dbReference type="RefSeq" id="WP_145681602.1">
    <property type="nucleotide sequence ID" value="NZ_VITH01000002.1"/>
</dbReference>
<evidence type="ECO:0000256" key="1">
    <source>
        <dbReference type="ARBA" id="ARBA00022670"/>
    </source>
</evidence>
<protein>
    <submittedName>
        <fullName evidence="5">Acetylornithine deacetylase/succinyl-diaminopimelate desuccinylase-like protein</fullName>
    </submittedName>
</protein>
<organism evidence="5 6">
    <name type="scientific">Azospirillum brasilense</name>
    <dbReference type="NCBI Taxonomy" id="192"/>
    <lineage>
        <taxon>Bacteria</taxon>
        <taxon>Pseudomonadati</taxon>
        <taxon>Pseudomonadota</taxon>
        <taxon>Alphaproteobacteria</taxon>
        <taxon>Rhodospirillales</taxon>
        <taxon>Azospirillaceae</taxon>
        <taxon>Azospirillum</taxon>
    </lineage>
</organism>